<dbReference type="GO" id="GO:0000811">
    <property type="term" value="C:GINS complex"/>
    <property type="evidence" value="ECO:0007669"/>
    <property type="project" value="InterPro"/>
</dbReference>
<dbReference type="RefSeq" id="XP_001422551.1">
    <property type="nucleotide sequence ID" value="XM_001422514.1"/>
</dbReference>
<evidence type="ECO:0000256" key="3">
    <source>
        <dbReference type="ARBA" id="ARBA00022705"/>
    </source>
</evidence>
<dbReference type="CDD" id="cd21696">
    <property type="entry name" value="GINS_B_Psf1"/>
    <property type="match status" value="1"/>
</dbReference>
<dbReference type="SUPFAM" id="SSF158573">
    <property type="entry name" value="GINS helical bundle-like"/>
    <property type="match status" value="1"/>
</dbReference>
<dbReference type="HOGENOM" id="CLU_079191_1_0_1"/>
<evidence type="ECO:0008006" key="9">
    <source>
        <dbReference type="Google" id="ProtNLM"/>
    </source>
</evidence>
<keyword evidence="3" id="KW-0235">DNA replication</keyword>
<accession>A4SB44</accession>
<feature type="domain" description="GINS subunit" evidence="5">
    <location>
        <begin position="82"/>
        <end position="148"/>
    </location>
</feature>
<comment type="subcellular location">
    <subcellularLocation>
        <location evidence="1">Nucleus</location>
    </subcellularLocation>
</comment>
<sequence length="214" mass="24358">MASTSFGKKACELVREIAESEAGTLPPYNQDLMRTIADQCADHGEAMQTLAVQINEVNDAEDDGAEDADAREDKTGSLRTGMFAHHQAILRNKRAMLVYLNERMNRIKDLRWQIGTGLPDNVSSNLSHGERAFFTKYSENLNEYMREVDLNLTLDLEPPKHHKIQVRCLEDRGELFTRDGSVDLKRNTVHLMWREEAQPLIREGVLEQLDDDGC</sequence>
<dbReference type="PANTHER" id="PTHR12914">
    <property type="entry name" value="PARTNER OF SLD5"/>
    <property type="match status" value="1"/>
</dbReference>
<dbReference type="PANTHER" id="PTHR12914:SF2">
    <property type="entry name" value="DNA REPLICATION COMPLEX GINS PROTEIN PSF1"/>
    <property type="match status" value="1"/>
</dbReference>
<dbReference type="AlphaFoldDB" id="A4SB44"/>
<dbReference type="InterPro" id="IPR036224">
    <property type="entry name" value="GINS_bundle-like_dom_sf"/>
</dbReference>
<dbReference type="InterPro" id="IPR021151">
    <property type="entry name" value="GINS_A"/>
</dbReference>
<dbReference type="InterPro" id="IPR056783">
    <property type="entry name" value="PSF1_C"/>
</dbReference>
<dbReference type="Gene3D" id="1.20.58.1030">
    <property type="match status" value="1"/>
</dbReference>
<dbReference type="GeneID" id="5006609"/>
<organism evidence="7 8">
    <name type="scientific">Ostreococcus lucimarinus (strain CCE9901)</name>
    <dbReference type="NCBI Taxonomy" id="436017"/>
    <lineage>
        <taxon>Eukaryota</taxon>
        <taxon>Viridiplantae</taxon>
        <taxon>Chlorophyta</taxon>
        <taxon>Mamiellophyceae</taxon>
        <taxon>Mamiellales</taxon>
        <taxon>Bathycoccaceae</taxon>
        <taxon>Ostreococcus</taxon>
    </lineage>
</organism>
<dbReference type="EMBL" id="CP000600">
    <property type="protein sequence ID" value="ABP00868.1"/>
    <property type="molecule type" value="Genomic_DNA"/>
</dbReference>
<keyword evidence="8" id="KW-1185">Reference proteome</keyword>
<evidence type="ECO:0000259" key="5">
    <source>
        <dbReference type="Pfam" id="PF05916"/>
    </source>
</evidence>
<gene>
    <name evidence="7" type="ORF">OSTLU_43894</name>
</gene>
<evidence type="ECO:0000256" key="4">
    <source>
        <dbReference type="ARBA" id="ARBA00023242"/>
    </source>
</evidence>
<dbReference type="Gramene" id="ABP00868">
    <property type="protein sequence ID" value="ABP00868"/>
    <property type="gene ID" value="OSTLU_43894"/>
</dbReference>
<dbReference type="STRING" id="436017.A4SB44"/>
<proteinExistence type="inferred from homology"/>
<dbReference type="CDD" id="cd11710">
    <property type="entry name" value="GINS_A_psf1"/>
    <property type="match status" value="1"/>
</dbReference>
<evidence type="ECO:0000256" key="2">
    <source>
        <dbReference type="ARBA" id="ARBA00006677"/>
    </source>
</evidence>
<dbReference type="Pfam" id="PF24997">
    <property type="entry name" value="PSF1_C"/>
    <property type="match status" value="1"/>
</dbReference>
<evidence type="ECO:0000259" key="6">
    <source>
        <dbReference type="Pfam" id="PF24997"/>
    </source>
</evidence>
<dbReference type="GO" id="GO:1902983">
    <property type="term" value="P:DNA strand elongation involved in mitotic DNA replication"/>
    <property type="evidence" value="ECO:0007669"/>
    <property type="project" value="TreeGrafter"/>
</dbReference>
<evidence type="ECO:0000313" key="8">
    <source>
        <dbReference type="Proteomes" id="UP000001568"/>
    </source>
</evidence>
<dbReference type="OrthoDB" id="10252587at2759"/>
<keyword evidence="4" id="KW-0539">Nucleus</keyword>
<evidence type="ECO:0000313" key="7">
    <source>
        <dbReference type="EMBL" id="ABP00868.1"/>
    </source>
</evidence>
<dbReference type="Proteomes" id="UP000001568">
    <property type="component" value="Chromosome 20"/>
</dbReference>
<dbReference type="InterPro" id="IPR005339">
    <property type="entry name" value="GINS_Psf1"/>
</dbReference>
<reference evidence="7 8" key="1">
    <citation type="journal article" date="2007" name="Proc. Natl. Acad. Sci. U.S.A.">
        <title>The tiny eukaryote Ostreococcus provides genomic insights into the paradox of plankton speciation.</title>
        <authorList>
            <person name="Palenik B."/>
            <person name="Grimwood J."/>
            <person name="Aerts A."/>
            <person name="Rouze P."/>
            <person name="Salamov A."/>
            <person name="Putnam N."/>
            <person name="Dupont C."/>
            <person name="Jorgensen R."/>
            <person name="Derelle E."/>
            <person name="Rombauts S."/>
            <person name="Zhou K."/>
            <person name="Otillar R."/>
            <person name="Merchant S.S."/>
            <person name="Podell S."/>
            <person name="Gaasterland T."/>
            <person name="Napoli C."/>
            <person name="Gendler K."/>
            <person name="Manuell A."/>
            <person name="Tai V."/>
            <person name="Vallon O."/>
            <person name="Piganeau G."/>
            <person name="Jancek S."/>
            <person name="Heijde M."/>
            <person name="Jabbari K."/>
            <person name="Bowler C."/>
            <person name="Lohr M."/>
            <person name="Robbens S."/>
            <person name="Werner G."/>
            <person name="Dubchak I."/>
            <person name="Pazour G.J."/>
            <person name="Ren Q."/>
            <person name="Paulsen I."/>
            <person name="Delwiche C."/>
            <person name="Schmutz J."/>
            <person name="Rokhsar D."/>
            <person name="Van de Peer Y."/>
            <person name="Moreau H."/>
            <person name="Grigoriev I.V."/>
        </authorList>
    </citation>
    <scope>NUCLEOTIDE SEQUENCE [LARGE SCALE GENOMIC DNA]</scope>
    <source>
        <strain evidence="7 8">CCE9901</strain>
    </source>
</reference>
<feature type="domain" description="DNA replication complex GINS protein PSF1 C-terminal" evidence="6">
    <location>
        <begin position="164"/>
        <end position="209"/>
    </location>
</feature>
<evidence type="ECO:0000256" key="1">
    <source>
        <dbReference type="ARBA" id="ARBA00004123"/>
    </source>
</evidence>
<dbReference type="eggNOG" id="KOG3303">
    <property type="taxonomic scope" value="Eukaryota"/>
</dbReference>
<dbReference type="OMA" id="AMCHIRR"/>
<dbReference type="KEGG" id="olu:OSTLU_43894"/>
<protein>
    <recommendedName>
        <fullName evidence="9">GINS subunit domain-containing protein</fullName>
    </recommendedName>
</protein>
<name>A4SB44_OSTLU</name>
<comment type="similarity">
    <text evidence="2">Belongs to the GINS1/PSF1 family.</text>
</comment>
<dbReference type="Pfam" id="PF05916">
    <property type="entry name" value="Sld5"/>
    <property type="match status" value="1"/>
</dbReference>